<organism evidence="1 2">
    <name type="scientific">Trichonephila inaurata madagascariensis</name>
    <dbReference type="NCBI Taxonomy" id="2747483"/>
    <lineage>
        <taxon>Eukaryota</taxon>
        <taxon>Metazoa</taxon>
        <taxon>Ecdysozoa</taxon>
        <taxon>Arthropoda</taxon>
        <taxon>Chelicerata</taxon>
        <taxon>Arachnida</taxon>
        <taxon>Araneae</taxon>
        <taxon>Araneomorphae</taxon>
        <taxon>Entelegynae</taxon>
        <taxon>Araneoidea</taxon>
        <taxon>Nephilidae</taxon>
        <taxon>Trichonephila</taxon>
        <taxon>Trichonephila inaurata</taxon>
    </lineage>
</organism>
<keyword evidence="2" id="KW-1185">Reference proteome</keyword>
<protein>
    <submittedName>
        <fullName evidence="1">Uncharacterized protein</fullName>
    </submittedName>
</protein>
<evidence type="ECO:0000313" key="1">
    <source>
        <dbReference type="EMBL" id="GFS49214.1"/>
    </source>
</evidence>
<dbReference type="Proteomes" id="UP000886998">
    <property type="component" value="Unassembled WGS sequence"/>
</dbReference>
<comment type="caution">
    <text evidence="1">The sequence shown here is derived from an EMBL/GenBank/DDBJ whole genome shotgun (WGS) entry which is preliminary data.</text>
</comment>
<reference evidence="1" key="1">
    <citation type="submission" date="2020-08" db="EMBL/GenBank/DDBJ databases">
        <title>Multicomponent nature underlies the extraordinary mechanical properties of spider dragline silk.</title>
        <authorList>
            <person name="Kono N."/>
            <person name="Nakamura H."/>
            <person name="Mori M."/>
            <person name="Yoshida Y."/>
            <person name="Ohtoshi R."/>
            <person name="Malay A.D."/>
            <person name="Moran D.A.P."/>
            <person name="Tomita M."/>
            <person name="Numata K."/>
            <person name="Arakawa K."/>
        </authorList>
    </citation>
    <scope>NUCLEOTIDE SEQUENCE</scope>
</reference>
<dbReference type="AlphaFoldDB" id="A0A8X6IKP7"/>
<sequence length="116" mass="13681">MCSLYYKESGLFVPTLQKMTAAIFAIYMHNDPEILNLELKHKYPLYLLSEQNWEQLIKRKLPSSVYPIEIRNHIAAVMRPINFEIVQWTNAHKDIFRDIFPRKFISAGSRRAPLTT</sequence>
<dbReference type="EMBL" id="BMAV01026309">
    <property type="protein sequence ID" value="GFS49214.1"/>
    <property type="molecule type" value="Genomic_DNA"/>
</dbReference>
<proteinExistence type="predicted"/>
<name>A0A8X6IKP7_9ARAC</name>
<gene>
    <name evidence="1" type="primary">NCL1_45509</name>
    <name evidence="1" type="ORF">TNIN_490331</name>
</gene>
<dbReference type="OrthoDB" id="10610772at2759"/>
<evidence type="ECO:0000313" key="2">
    <source>
        <dbReference type="Proteomes" id="UP000886998"/>
    </source>
</evidence>
<accession>A0A8X6IKP7</accession>